<feature type="signal peptide" evidence="1">
    <location>
        <begin position="1"/>
        <end position="30"/>
    </location>
</feature>
<keyword evidence="3" id="KW-1185">Reference proteome</keyword>
<dbReference type="Proteomes" id="UP001215827">
    <property type="component" value="Chromosome"/>
</dbReference>
<keyword evidence="1" id="KW-0732">Signal</keyword>
<evidence type="ECO:0000313" key="2">
    <source>
        <dbReference type="EMBL" id="WFL76166.1"/>
    </source>
</evidence>
<evidence type="ECO:0000256" key="1">
    <source>
        <dbReference type="SAM" id="SignalP"/>
    </source>
</evidence>
<protein>
    <recommendedName>
        <fullName evidence="4">DUF4402 domain-containing protein</fullName>
    </recommendedName>
</protein>
<proteinExistence type="predicted"/>
<dbReference type="EMBL" id="CP121106">
    <property type="protein sequence ID" value="WFL76166.1"/>
    <property type="molecule type" value="Genomic_DNA"/>
</dbReference>
<gene>
    <name evidence="2" type="ORF">P7228_09145</name>
</gene>
<accession>A0ABY8FMB7</accession>
<feature type="chain" id="PRO_5046173130" description="DUF4402 domain-containing protein" evidence="1">
    <location>
        <begin position="31"/>
        <end position="187"/>
    </location>
</feature>
<dbReference type="RefSeq" id="WP_278014932.1">
    <property type="nucleotide sequence ID" value="NZ_CP121106.1"/>
</dbReference>
<evidence type="ECO:0008006" key="4">
    <source>
        <dbReference type="Google" id="ProtNLM"/>
    </source>
</evidence>
<organism evidence="2 3">
    <name type="scientific">Altererythrobacter arenosus</name>
    <dbReference type="NCBI Taxonomy" id="3032592"/>
    <lineage>
        <taxon>Bacteria</taxon>
        <taxon>Pseudomonadati</taxon>
        <taxon>Pseudomonadota</taxon>
        <taxon>Alphaproteobacteria</taxon>
        <taxon>Sphingomonadales</taxon>
        <taxon>Erythrobacteraceae</taxon>
        <taxon>Altererythrobacter</taxon>
    </lineage>
</organism>
<evidence type="ECO:0000313" key="3">
    <source>
        <dbReference type="Proteomes" id="UP001215827"/>
    </source>
</evidence>
<reference evidence="2 3" key="1">
    <citation type="submission" date="2023-03" db="EMBL/GenBank/DDBJ databases">
        <title>Altererythrobacter sp. CAU 1644 isolated from sand.</title>
        <authorList>
            <person name="Kim W."/>
        </authorList>
    </citation>
    <scope>NUCLEOTIDE SEQUENCE [LARGE SCALE GENOMIC DNA]</scope>
    <source>
        <strain evidence="2 3">CAU 1644</strain>
    </source>
</reference>
<name>A0ABY8FMB7_9SPHN</name>
<sequence length="187" mass="18596">MMKTLAFSSASTRVAIIAAGILVAANPAKAETQGTLGATSQGSIDIQASVPSRARITKLVDVSFLNQDPTSPATSSQSVCVWSNTSTGAYSITATGSGTGNAFTLSDGSDEVAYSVQWNQAAGQSSGSTLATGAASATLTSAATHQTCTTGPAFSASLIVGIDTTELSSMNAGSVYSGSLTLLVTPQ</sequence>